<dbReference type="Pfam" id="PF00196">
    <property type="entry name" value="GerE"/>
    <property type="match status" value="1"/>
</dbReference>
<evidence type="ECO:0000313" key="6">
    <source>
        <dbReference type="Proteomes" id="UP000198649"/>
    </source>
</evidence>
<dbReference type="PROSITE" id="PS50043">
    <property type="entry name" value="HTH_LUXR_2"/>
    <property type="match status" value="1"/>
</dbReference>
<evidence type="ECO:0000256" key="2">
    <source>
        <dbReference type="ARBA" id="ARBA00023125"/>
    </source>
</evidence>
<keyword evidence="2" id="KW-0238">DNA-binding</keyword>
<evidence type="ECO:0000313" key="5">
    <source>
        <dbReference type="EMBL" id="SFI19941.1"/>
    </source>
</evidence>
<dbReference type="CDD" id="cd06170">
    <property type="entry name" value="LuxR_C_like"/>
    <property type="match status" value="1"/>
</dbReference>
<dbReference type="Gene3D" id="1.10.10.10">
    <property type="entry name" value="Winged helix-like DNA-binding domain superfamily/Winged helix DNA-binding domain"/>
    <property type="match status" value="1"/>
</dbReference>
<dbReference type="SMART" id="SM00421">
    <property type="entry name" value="HTH_LUXR"/>
    <property type="match status" value="1"/>
</dbReference>
<dbReference type="GO" id="GO:0003677">
    <property type="term" value="F:DNA binding"/>
    <property type="evidence" value="ECO:0007669"/>
    <property type="project" value="UniProtKB-KW"/>
</dbReference>
<organism evidence="5 6">
    <name type="scientific">Nocardioides psychrotolerans</name>
    <dbReference type="NCBI Taxonomy" id="1005945"/>
    <lineage>
        <taxon>Bacteria</taxon>
        <taxon>Bacillati</taxon>
        <taxon>Actinomycetota</taxon>
        <taxon>Actinomycetes</taxon>
        <taxon>Propionibacteriales</taxon>
        <taxon>Nocardioidaceae</taxon>
        <taxon>Nocardioides</taxon>
    </lineage>
</organism>
<dbReference type="EMBL" id="FOQG01000006">
    <property type="protein sequence ID" value="SFI19941.1"/>
    <property type="molecule type" value="Genomic_DNA"/>
</dbReference>
<keyword evidence="3" id="KW-0804">Transcription</keyword>
<reference evidence="5 6" key="1">
    <citation type="submission" date="2016-10" db="EMBL/GenBank/DDBJ databases">
        <authorList>
            <person name="de Groot N.N."/>
        </authorList>
    </citation>
    <scope>NUCLEOTIDE SEQUENCE [LARGE SCALE GENOMIC DNA]</scope>
    <source>
        <strain evidence="5 6">CGMCC 1.11156</strain>
    </source>
</reference>
<dbReference type="AlphaFoldDB" id="A0A1I3G9S5"/>
<feature type="domain" description="HTH luxR-type" evidence="4">
    <location>
        <begin position="275"/>
        <end position="340"/>
    </location>
</feature>
<evidence type="ECO:0000259" key="4">
    <source>
        <dbReference type="PROSITE" id="PS50043"/>
    </source>
</evidence>
<dbReference type="SUPFAM" id="SSF46894">
    <property type="entry name" value="C-terminal effector domain of the bipartite response regulators"/>
    <property type="match status" value="1"/>
</dbReference>
<proteinExistence type="predicted"/>
<dbReference type="InterPro" id="IPR016032">
    <property type="entry name" value="Sig_transdc_resp-reg_C-effctor"/>
</dbReference>
<dbReference type="STRING" id="1005945.SAMN05216561_10631"/>
<accession>A0A1I3G9S5</accession>
<name>A0A1I3G9S5_9ACTN</name>
<dbReference type="PRINTS" id="PR00038">
    <property type="entry name" value="HTHLUXR"/>
</dbReference>
<dbReference type="InterPro" id="IPR000792">
    <property type="entry name" value="Tscrpt_reg_LuxR_C"/>
</dbReference>
<evidence type="ECO:0000256" key="3">
    <source>
        <dbReference type="ARBA" id="ARBA00023163"/>
    </source>
</evidence>
<keyword evidence="1" id="KW-0805">Transcription regulation</keyword>
<dbReference type="GO" id="GO:0006355">
    <property type="term" value="P:regulation of DNA-templated transcription"/>
    <property type="evidence" value="ECO:0007669"/>
    <property type="project" value="InterPro"/>
</dbReference>
<dbReference type="OrthoDB" id="3178131at2"/>
<keyword evidence="6" id="KW-1185">Reference proteome</keyword>
<sequence length="340" mass="36107">MPSPAASPAPVNAPATRLAAAETQVLEGAITLGLGALDRLAADPDARAQLDRTDEVRMLALLVECRLARGDMSEAMDLGDELSALRAEPDQSVLSVALAHYAQGEIAAALGDPELAATHYLAAGRAIQDGPGSAESIQPPWRAGKALVLVRANRAREASVRATEHHAAAVRDGSPYVVAHALRVLAATQAGAQRVDLLREARALLEPVHAERLAAQIDADLAGLLMLTPTPEAVAEAVQLLRRTEIYAGQQELWPLQGRVRRMLDRLGEAPLRVTSEALALLTVTERRVAGLAATGLTNRQIAEELLVSIKAVEWHLSRTYRKLGISSRSGLTPIFGIPA</sequence>
<dbReference type="InterPro" id="IPR036388">
    <property type="entry name" value="WH-like_DNA-bd_sf"/>
</dbReference>
<gene>
    <name evidence="5" type="ORF">SAMN05216561_10631</name>
</gene>
<protein>
    <submittedName>
        <fullName evidence="5">Regulatory protein, luxR family</fullName>
    </submittedName>
</protein>
<dbReference type="Proteomes" id="UP000198649">
    <property type="component" value="Unassembled WGS sequence"/>
</dbReference>
<dbReference type="PANTHER" id="PTHR44688:SF16">
    <property type="entry name" value="DNA-BINDING TRANSCRIPTIONAL ACTIVATOR DEVR_DOSR"/>
    <property type="match status" value="1"/>
</dbReference>
<dbReference type="RefSeq" id="WP_091112199.1">
    <property type="nucleotide sequence ID" value="NZ_BKAF01000032.1"/>
</dbReference>
<dbReference type="PANTHER" id="PTHR44688">
    <property type="entry name" value="DNA-BINDING TRANSCRIPTIONAL ACTIVATOR DEVR_DOSR"/>
    <property type="match status" value="1"/>
</dbReference>
<evidence type="ECO:0000256" key="1">
    <source>
        <dbReference type="ARBA" id="ARBA00023015"/>
    </source>
</evidence>